<name>A0A2V0PF64_9CHLO</name>
<evidence type="ECO:0000256" key="1">
    <source>
        <dbReference type="SAM" id="MobiDB-lite"/>
    </source>
</evidence>
<comment type="caution">
    <text evidence="2">The sequence shown here is derived from an EMBL/GenBank/DDBJ whole genome shotgun (WGS) entry which is preliminary data.</text>
</comment>
<reference evidence="2 3" key="1">
    <citation type="journal article" date="2018" name="Sci. Rep.">
        <title>Raphidocelis subcapitata (=Pseudokirchneriella subcapitata) provides an insight into genome evolution and environmental adaptations in the Sphaeropleales.</title>
        <authorList>
            <person name="Suzuki S."/>
            <person name="Yamaguchi H."/>
            <person name="Nakajima N."/>
            <person name="Kawachi M."/>
        </authorList>
    </citation>
    <scope>NUCLEOTIDE SEQUENCE [LARGE SCALE GENOMIC DNA]</scope>
    <source>
        <strain evidence="2 3">NIES-35</strain>
    </source>
</reference>
<gene>
    <name evidence="2" type="ORF">Rsub_11701</name>
</gene>
<sequence>MASEGGVDAALRALIEEIGAPGSPDDRAAAARRFQARVAAVPAADRAAASPAACESLAGALASPGAELAALVAVAELSPDAGGGSDAPPRVPAPLLTPAAVAAAAAWAGAAGGGGGPDPPAPPRPAAAAAAPADGGEEPGAKRPKADGGAASGGDGGGAGLEARALEGALQLALAAVVAATEQAPEAFAPELPTALVRAPGFLLALVRLSAGPAAAAAPADGAAAAAAAPPPALAPALPRAVLVALMDAADIGGTLSKPKYALWRAFDSGLLGEEDSGRPGPEVAAALALVRACWPAARAVPSPLPPAAAAAAAAAAGRPGGGAGCWLMRLAARLSAREDGANGLRKAPDVVDTCGAALRAAPDGTFDAAAVHDAVEALKHLFLEHEEVSPLPALRACDGPALLDALLGAGAAAGGVAAAEDRQGALSVVQRLSLAELAEGDGRPPTLEAVASAPAALVAALAPPPGGAPYGSLAEGLAARNAAALARLLSWRPAPAGPAARAALRAAGAPAAIAAAMAAAPDPDGRRPVWQVPVELAGAALAVLAPDVAAAAPGAAAAPPADAAEAALWDSAWEAVCLGLRQPGLGMIAAEPLQQVCDGAPRALGALPPRQLAAFAAVAKEAAGCVAHACAKPSLDALRAAAAAAAEAAGGAAPGEWAAAAAAAAPQGGGGGGGGATLEAARAALGFLARTAPGEETRREAAAALALLDAPAQDKENGAPAVPQGR</sequence>
<accession>A0A2V0PF64</accession>
<dbReference type="InParanoid" id="A0A2V0PF64"/>
<proteinExistence type="predicted"/>
<evidence type="ECO:0000313" key="3">
    <source>
        <dbReference type="Proteomes" id="UP000247498"/>
    </source>
</evidence>
<dbReference type="EMBL" id="BDRX01000126">
    <property type="protein sequence ID" value="GBF98491.1"/>
    <property type="molecule type" value="Genomic_DNA"/>
</dbReference>
<keyword evidence="3" id="KW-1185">Reference proteome</keyword>
<evidence type="ECO:0000313" key="2">
    <source>
        <dbReference type="EMBL" id="GBF98491.1"/>
    </source>
</evidence>
<feature type="region of interest" description="Disordered" evidence="1">
    <location>
        <begin position="109"/>
        <end position="157"/>
    </location>
</feature>
<dbReference type="AlphaFoldDB" id="A0A2V0PF64"/>
<organism evidence="2 3">
    <name type="scientific">Raphidocelis subcapitata</name>
    <dbReference type="NCBI Taxonomy" id="307507"/>
    <lineage>
        <taxon>Eukaryota</taxon>
        <taxon>Viridiplantae</taxon>
        <taxon>Chlorophyta</taxon>
        <taxon>core chlorophytes</taxon>
        <taxon>Chlorophyceae</taxon>
        <taxon>CS clade</taxon>
        <taxon>Sphaeropleales</taxon>
        <taxon>Selenastraceae</taxon>
        <taxon>Raphidocelis</taxon>
    </lineage>
</organism>
<dbReference type="Proteomes" id="UP000247498">
    <property type="component" value="Unassembled WGS sequence"/>
</dbReference>
<protein>
    <submittedName>
        <fullName evidence="2">Uncharacterized protein</fullName>
    </submittedName>
</protein>